<evidence type="ECO:0000256" key="5">
    <source>
        <dbReference type="ARBA" id="ARBA00022692"/>
    </source>
</evidence>
<dbReference type="InterPro" id="IPR006769">
    <property type="entry name" value="MCU_C"/>
</dbReference>
<dbReference type="InterPro" id="IPR039055">
    <property type="entry name" value="MCU_fam"/>
</dbReference>
<keyword evidence="6" id="KW-0106">Calcium</keyword>
<evidence type="ECO:0000313" key="13">
    <source>
        <dbReference type="Proteomes" id="UP000291084"/>
    </source>
</evidence>
<evidence type="ECO:0000256" key="9">
    <source>
        <dbReference type="ARBA" id="ARBA00023136"/>
    </source>
</evidence>
<feature type="domain" description="Calcium uniporter protein C-terminal" evidence="11">
    <location>
        <begin position="1"/>
        <end position="70"/>
    </location>
</feature>
<dbReference type="AlphaFoldDB" id="A0A0S3RBA6"/>
<evidence type="ECO:0000256" key="7">
    <source>
        <dbReference type="ARBA" id="ARBA00022989"/>
    </source>
</evidence>
<dbReference type="EMBL" id="AP015035">
    <property type="protein sequence ID" value="BAT77789.1"/>
    <property type="molecule type" value="Genomic_DNA"/>
</dbReference>
<dbReference type="PANTHER" id="PTHR13462">
    <property type="entry name" value="CALCIUM UNIPORTER PROTEIN, MITOCHONDRIAL"/>
    <property type="match status" value="1"/>
</dbReference>
<dbReference type="GO" id="GO:0005262">
    <property type="term" value="F:calcium channel activity"/>
    <property type="evidence" value="ECO:0007669"/>
    <property type="project" value="TreeGrafter"/>
</dbReference>
<dbReference type="GO" id="GO:1990246">
    <property type="term" value="C:uniplex complex"/>
    <property type="evidence" value="ECO:0007669"/>
    <property type="project" value="TreeGrafter"/>
</dbReference>
<proteinExistence type="inferred from homology"/>
<dbReference type="GO" id="GO:0015292">
    <property type="term" value="F:uniporter activity"/>
    <property type="evidence" value="ECO:0007669"/>
    <property type="project" value="TreeGrafter"/>
</dbReference>
<evidence type="ECO:0000256" key="10">
    <source>
        <dbReference type="SAM" id="Phobius"/>
    </source>
</evidence>
<protein>
    <recommendedName>
        <fullName evidence="11">Calcium uniporter protein C-terminal domain-containing protein</fullName>
    </recommendedName>
</protein>
<dbReference type="GO" id="GO:0051560">
    <property type="term" value="P:mitochondrial calcium ion homeostasis"/>
    <property type="evidence" value="ECO:0007669"/>
    <property type="project" value="InterPro"/>
</dbReference>
<accession>A0A0S3RBA6</accession>
<keyword evidence="4" id="KW-0109">Calcium transport</keyword>
<evidence type="ECO:0000256" key="6">
    <source>
        <dbReference type="ARBA" id="ARBA00022837"/>
    </source>
</evidence>
<gene>
    <name evidence="12" type="primary">Vigan.02G038600</name>
    <name evidence="12" type="ORF">VIGAN_02038600</name>
</gene>
<evidence type="ECO:0000259" key="11">
    <source>
        <dbReference type="Pfam" id="PF04678"/>
    </source>
</evidence>
<dbReference type="Pfam" id="PF04678">
    <property type="entry name" value="MCU"/>
    <property type="match status" value="1"/>
</dbReference>
<evidence type="ECO:0000256" key="2">
    <source>
        <dbReference type="ARBA" id="ARBA00005653"/>
    </source>
</evidence>
<keyword evidence="7 10" id="KW-1133">Transmembrane helix</keyword>
<keyword evidence="13" id="KW-1185">Reference proteome</keyword>
<organism evidence="12 13">
    <name type="scientific">Vigna angularis var. angularis</name>
    <dbReference type="NCBI Taxonomy" id="157739"/>
    <lineage>
        <taxon>Eukaryota</taxon>
        <taxon>Viridiplantae</taxon>
        <taxon>Streptophyta</taxon>
        <taxon>Embryophyta</taxon>
        <taxon>Tracheophyta</taxon>
        <taxon>Spermatophyta</taxon>
        <taxon>Magnoliopsida</taxon>
        <taxon>eudicotyledons</taxon>
        <taxon>Gunneridae</taxon>
        <taxon>Pentapetalae</taxon>
        <taxon>rosids</taxon>
        <taxon>fabids</taxon>
        <taxon>Fabales</taxon>
        <taxon>Fabaceae</taxon>
        <taxon>Papilionoideae</taxon>
        <taxon>50 kb inversion clade</taxon>
        <taxon>NPAAA clade</taxon>
        <taxon>indigoferoid/millettioid clade</taxon>
        <taxon>Phaseoleae</taxon>
        <taxon>Vigna</taxon>
    </lineage>
</organism>
<name>A0A0S3RBA6_PHAAN</name>
<evidence type="ECO:0000256" key="3">
    <source>
        <dbReference type="ARBA" id="ARBA00022448"/>
    </source>
</evidence>
<comment type="subcellular location">
    <subcellularLocation>
        <location evidence="1">Membrane</location>
        <topology evidence="1">Multi-pass membrane protein</topology>
    </subcellularLocation>
</comment>
<keyword evidence="8" id="KW-0406">Ion transport</keyword>
<evidence type="ECO:0000256" key="8">
    <source>
        <dbReference type="ARBA" id="ARBA00023065"/>
    </source>
</evidence>
<dbReference type="OrthoDB" id="1428824at2759"/>
<keyword evidence="3" id="KW-0813">Transport</keyword>
<keyword evidence="5 10" id="KW-0812">Transmembrane</keyword>
<dbReference type="GO" id="GO:0036444">
    <property type="term" value="P:calcium import into the mitochondrion"/>
    <property type="evidence" value="ECO:0007669"/>
    <property type="project" value="TreeGrafter"/>
</dbReference>
<comment type="similarity">
    <text evidence="2">Belongs to the MCU (TC 1.A.77) family.</text>
</comment>
<sequence length="90" mass="11032">MRLTFWELDWDVMEPICFYLTPLYFSLVYMFFLRTSTEPTFQGYFQSRFKTKQQSLVKMYNLDIQRYNYLCKACHVPAKFQPFSSLNHIK</sequence>
<reference evidence="12 13" key="1">
    <citation type="journal article" date="2015" name="Sci. Rep.">
        <title>The power of single molecule real-time sequencing technology in the de novo assembly of a eukaryotic genome.</title>
        <authorList>
            <person name="Sakai H."/>
            <person name="Naito K."/>
            <person name="Ogiso-Tanaka E."/>
            <person name="Takahashi Y."/>
            <person name="Iseki K."/>
            <person name="Muto C."/>
            <person name="Satou K."/>
            <person name="Teruya K."/>
            <person name="Shiroma A."/>
            <person name="Shimoji M."/>
            <person name="Hirano T."/>
            <person name="Itoh T."/>
            <person name="Kaga A."/>
            <person name="Tomooka N."/>
        </authorList>
    </citation>
    <scope>NUCLEOTIDE SEQUENCE [LARGE SCALE GENOMIC DNA]</scope>
    <source>
        <strain evidence="13">cv. Shumari</strain>
    </source>
</reference>
<evidence type="ECO:0000256" key="4">
    <source>
        <dbReference type="ARBA" id="ARBA00022568"/>
    </source>
</evidence>
<feature type="transmembrane region" description="Helical" evidence="10">
    <location>
        <begin position="12"/>
        <end position="32"/>
    </location>
</feature>
<dbReference type="Proteomes" id="UP000291084">
    <property type="component" value="Chromosome 2"/>
</dbReference>
<evidence type="ECO:0000256" key="1">
    <source>
        <dbReference type="ARBA" id="ARBA00004141"/>
    </source>
</evidence>
<evidence type="ECO:0000313" key="12">
    <source>
        <dbReference type="EMBL" id="BAT77789.1"/>
    </source>
</evidence>
<keyword evidence="9 10" id="KW-0472">Membrane</keyword>
<dbReference type="PANTHER" id="PTHR13462:SF17">
    <property type="entry name" value="CALCIUM UNIPORTER PROTEIN 4, MITOCHONDRIAL"/>
    <property type="match status" value="1"/>
</dbReference>